<comment type="caution">
    <text evidence="1">The sequence shown here is derived from an EMBL/GenBank/DDBJ whole genome shotgun (WGS) entry which is preliminary data.</text>
</comment>
<name>A0A645HI26_9ZZZZ</name>
<dbReference type="AlphaFoldDB" id="A0A645HI26"/>
<proteinExistence type="predicted"/>
<accession>A0A645HI26</accession>
<sequence>MQAGLVLIVHRPHPVEIPIRFTAERLIDSPQHRFVDVLLKIPVRDYSQTGGCEVCSAEGQRTQRDADDSSAGPFR</sequence>
<evidence type="ECO:0000313" key="1">
    <source>
        <dbReference type="EMBL" id="MPN35323.1"/>
    </source>
</evidence>
<organism evidence="1">
    <name type="scientific">bioreactor metagenome</name>
    <dbReference type="NCBI Taxonomy" id="1076179"/>
    <lineage>
        <taxon>unclassified sequences</taxon>
        <taxon>metagenomes</taxon>
        <taxon>ecological metagenomes</taxon>
    </lineage>
</organism>
<dbReference type="EMBL" id="VSSQ01088836">
    <property type="protein sequence ID" value="MPN35323.1"/>
    <property type="molecule type" value="Genomic_DNA"/>
</dbReference>
<gene>
    <name evidence="1" type="ORF">SDC9_182820</name>
</gene>
<protein>
    <submittedName>
        <fullName evidence="1">Uncharacterized protein</fullName>
    </submittedName>
</protein>
<reference evidence="1" key="1">
    <citation type="submission" date="2019-08" db="EMBL/GenBank/DDBJ databases">
        <authorList>
            <person name="Kucharzyk K."/>
            <person name="Murdoch R.W."/>
            <person name="Higgins S."/>
            <person name="Loffler F."/>
        </authorList>
    </citation>
    <scope>NUCLEOTIDE SEQUENCE</scope>
</reference>